<evidence type="ECO:0000313" key="5">
    <source>
        <dbReference type="EMBL" id="NYD86500.1"/>
    </source>
</evidence>
<organism evidence="5 6">
    <name type="scientific">Cellulomonas oligotrophica</name>
    <dbReference type="NCBI Taxonomy" id="931536"/>
    <lineage>
        <taxon>Bacteria</taxon>
        <taxon>Bacillati</taxon>
        <taxon>Actinomycetota</taxon>
        <taxon>Actinomycetes</taxon>
        <taxon>Micrococcales</taxon>
        <taxon>Cellulomonadaceae</taxon>
        <taxon>Cellulomonas</taxon>
    </lineage>
</organism>
<evidence type="ECO:0000313" key="4">
    <source>
        <dbReference type="EMBL" id="GIG32609.1"/>
    </source>
</evidence>
<evidence type="ECO:0000259" key="3">
    <source>
        <dbReference type="Pfam" id="PF13581"/>
    </source>
</evidence>
<feature type="domain" description="Histidine kinase/HSP90-like ATPase" evidence="3">
    <location>
        <begin position="39"/>
        <end position="147"/>
    </location>
</feature>
<proteinExistence type="predicted"/>
<keyword evidence="1" id="KW-0418">Kinase</keyword>
<gene>
    <name evidence="5" type="ORF">BKA21_002049</name>
    <name evidence="4" type="ORF">Col01nite_17680</name>
</gene>
<dbReference type="RefSeq" id="WP_203793475.1">
    <property type="nucleotide sequence ID" value="NZ_BAABFI010000001.1"/>
</dbReference>
<dbReference type="Gene3D" id="3.30.565.10">
    <property type="entry name" value="Histidine kinase-like ATPase, C-terminal domain"/>
    <property type="match status" value="1"/>
</dbReference>
<dbReference type="Proteomes" id="UP000618382">
    <property type="component" value="Unassembled WGS sequence"/>
</dbReference>
<dbReference type="InterPro" id="IPR050267">
    <property type="entry name" value="Anti-sigma-factor_SerPK"/>
</dbReference>
<dbReference type="Pfam" id="PF13581">
    <property type="entry name" value="HATPase_c_2"/>
    <property type="match status" value="1"/>
</dbReference>
<name>A0A7Y9FFS2_9CELL</name>
<evidence type="ECO:0000256" key="2">
    <source>
        <dbReference type="SAM" id="MobiDB-lite"/>
    </source>
</evidence>
<reference evidence="4 7" key="2">
    <citation type="submission" date="2021-01" db="EMBL/GenBank/DDBJ databases">
        <title>Whole genome shotgun sequence of Cellulomonas oligotrophica NBRC 109435.</title>
        <authorList>
            <person name="Komaki H."/>
            <person name="Tamura T."/>
        </authorList>
    </citation>
    <scope>NUCLEOTIDE SEQUENCE [LARGE SCALE GENOMIC DNA]</scope>
    <source>
        <strain evidence="4 7">NBRC 109435</strain>
    </source>
</reference>
<reference evidence="5 6" key="1">
    <citation type="submission" date="2020-07" db="EMBL/GenBank/DDBJ databases">
        <title>Sequencing the genomes of 1000 actinobacteria strains.</title>
        <authorList>
            <person name="Klenk H.-P."/>
        </authorList>
    </citation>
    <scope>NUCLEOTIDE SEQUENCE [LARGE SCALE GENOMIC DNA]</scope>
    <source>
        <strain evidence="5 6">DSM 24482</strain>
    </source>
</reference>
<evidence type="ECO:0000313" key="6">
    <source>
        <dbReference type="Proteomes" id="UP000577956"/>
    </source>
</evidence>
<evidence type="ECO:0000256" key="1">
    <source>
        <dbReference type="ARBA" id="ARBA00022527"/>
    </source>
</evidence>
<keyword evidence="1" id="KW-0723">Serine/threonine-protein kinase</keyword>
<feature type="region of interest" description="Disordered" evidence="2">
    <location>
        <begin position="1"/>
        <end position="23"/>
    </location>
</feature>
<dbReference type="PANTHER" id="PTHR35526">
    <property type="entry name" value="ANTI-SIGMA-F FACTOR RSBW-RELATED"/>
    <property type="match status" value="1"/>
</dbReference>
<dbReference type="EMBL" id="JACCBK010000001">
    <property type="protein sequence ID" value="NYD86500.1"/>
    <property type="molecule type" value="Genomic_DNA"/>
</dbReference>
<keyword evidence="1" id="KW-0808">Transferase</keyword>
<sequence>MTGTSAAQTPDGPNVDAGLRTQPLPDGYELVETWRLDTTAQLSSLRRDLTLATGRTPGALDQVGERMVLIATELATNALLHGIPPTIVRLFTGAEAYLVDVADHDLGTRPVPAGDRAVGSGGFGLQIARKLSQDVGWYTTETTKHVWALMPLT</sequence>
<evidence type="ECO:0000313" key="7">
    <source>
        <dbReference type="Proteomes" id="UP000618382"/>
    </source>
</evidence>
<accession>A0A7Y9FFS2</accession>
<protein>
    <submittedName>
        <fullName evidence="5">Anti-sigma regulatory factor (Ser/Thr protein kinase)</fullName>
    </submittedName>
</protein>
<dbReference type="EMBL" id="BONN01000004">
    <property type="protein sequence ID" value="GIG32609.1"/>
    <property type="molecule type" value="Genomic_DNA"/>
</dbReference>
<keyword evidence="7" id="KW-1185">Reference proteome</keyword>
<dbReference type="CDD" id="cd16936">
    <property type="entry name" value="HATPase_RsbW-like"/>
    <property type="match status" value="1"/>
</dbReference>
<dbReference type="InterPro" id="IPR036890">
    <property type="entry name" value="HATPase_C_sf"/>
</dbReference>
<dbReference type="Proteomes" id="UP000577956">
    <property type="component" value="Unassembled WGS sequence"/>
</dbReference>
<dbReference type="SUPFAM" id="SSF55874">
    <property type="entry name" value="ATPase domain of HSP90 chaperone/DNA topoisomerase II/histidine kinase"/>
    <property type="match status" value="1"/>
</dbReference>
<dbReference type="GO" id="GO:0004674">
    <property type="term" value="F:protein serine/threonine kinase activity"/>
    <property type="evidence" value="ECO:0007669"/>
    <property type="project" value="UniProtKB-KW"/>
</dbReference>
<dbReference type="PANTHER" id="PTHR35526:SF3">
    <property type="entry name" value="ANTI-SIGMA-F FACTOR RSBW"/>
    <property type="match status" value="1"/>
</dbReference>
<dbReference type="AlphaFoldDB" id="A0A7Y9FFS2"/>
<comment type="caution">
    <text evidence="5">The sequence shown here is derived from an EMBL/GenBank/DDBJ whole genome shotgun (WGS) entry which is preliminary data.</text>
</comment>
<dbReference type="InterPro" id="IPR003594">
    <property type="entry name" value="HATPase_dom"/>
</dbReference>